<gene>
    <name evidence="3" type="ORF">DFH08DRAFT_102124</name>
</gene>
<keyword evidence="4" id="KW-1185">Reference proteome</keyword>
<dbReference type="Proteomes" id="UP001218218">
    <property type="component" value="Unassembled WGS sequence"/>
</dbReference>
<dbReference type="AlphaFoldDB" id="A0AAD6YYH8"/>
<reference evidence="3" key="1">
    <citation type="submission" date="2023-03" db="EMBL/GenBank/DDBJ databases">
        <title>Massive genome expansion in bonnet fungi (Mycena s.s.) driven by repeated elements and novel gene families across ecological guilds.</title>
        <authorList>
            <consortium name="Lawrence Berkeley National Laboratory"/>
            <person name="Harder C.B."/>
            <person name="Miyauchi S."/>
            <person name="Viragh M."/>
            <person name="Kuo A."/>
            <person name="Thoen E."/>
            <person name="Andreopoulos B."/>
            <person name="Lu D."/>
            <person name="Skrede I."/>
            <person name="Drula E."/>
            <person name="Henrissat B."/>
            <person name="Morin E."/>
            <person name="Kohler A."/>
            <person name="Barry K."/>
            <person name="LaButti K."/>
            <person name="Morin E."/>
            <person name="Salamov A."/>
            <person name="Lipzen A."/>
            <person name="Mereny Z."/>
            <person name="Hegedus B."/>
            <person name="Baldrian P."/>
            <person name="Stursova M."/>
            <person name="Weitz H."/>
            <person name="Taylor A."/>
            <person name="Grigoriev I.V."/>
            <person name="Nagy L.G."/>
            <person name="Martin F."/>
            <person name="Kauserud H."/>
        </authorList>
    </citation>
    <scope>NUCLEOTIDE SEQUENCE</scope>
    <source>
        <strain evidence="3">CBHHK002</strain>
    </source>
</reference>
<keyword evidence="2" id="KW-0732">Signal</keyword>
<comment type="caution">
    <text evidence="3">The sequence shown here is derived from an EMBL/GenBank/DDBJ whole genome shotgun (WGS) entry which is preliminary data.</text>
</comment>
<protein>
    <submittedName>
        <fullName evidence="3">Uncharacterized protein</fullName>
    </submittedName>
</protein>
<organism evidence="3 4">
    <name type="scientific">Mycena albidolilacea</name>
    <dbReference type="NCBI Taxonomy" id="1033008"/>
    <lineage>
        <taxon>Eukaryota</taxon>
        <taxon>Fungi</taxon>
        <taxon>Dikarya</taxon>
        <taxon>Basidiomycota</taxon>
        <taxon>Agaricomycotina</taxon>
        <taxon>Agaricomycetes</taxon>
        <taxon>Agaricomycetidae</taxon>
        <taxon>Agaricales</taxon>
        <taxon>Marasmiineae</taxon>
        <taxon>Mycenaceae</taxon>
        <taxon>Mycena</taxon>
    </lineage>
</organism>
<sequence length="404" mass="39801">MLSAPLLLVFASSALAQLAVTRTSGTLSLADDKGVQGEQCITFRNNGEIVEAACVTTAVDRQITPGTNGAGLPILFVERSFGAAQAAPLVGVDPCIGFNGTDFLATDCAKLSAATAVTLSAAGELVAGTACSTGVDGISQLTISTTGTGCTTYTSTVVQRVIDNAGTPAPATAATTTTTTATTKAKGKGRKGTAAAKAAEAASPAVASPAPAAPPATAVSTGGSANGAITRTSGTLSLADDNGVQGEQCITFRNNGEIVEAACVNTAVDRQITPGTNGAGLPVLLVERSFGAAQAAPLVGVSPCIGFNGTDFLASDCAKLTASTAVTLSAAGELVAGTACSTGVDGLSQLTVSTTGVGCTTYTSTTVQRTVDNAGTPARRAPVELGGMGTGMRMRRASRRSLVV</sequence>
<dbReference type="EMBL" id="JARIHO010000132">
    <property type="protein sequence ID" value="KAJ7301563.1"/>
    <property type="molecule type" value="Genomic_DNA"/>
</dbReference>
<feature type="compositionally biased region" description="Low complexity" evidence="1">
    <location>
        <begin position="167"/>
        <end position="184"/>
    </location>
</feature>
<feature type="region of interest" description="Disordered" evidence="1">
    <location>
        <begin position="167"/>
        <end position="225"/>
    </location>
</feature>
<feature type="compositionally biased region" description="Low complexity" evidence="1">
    <location>
        <begin position="192"/>
        <end position="223"/>
    </location>
</feature>
<evidence type="ECO:0000313" key="3">
    <source>
        <dbReference type="EMBL" id="KAJ7301563.1"/>
    </source>
</evidence>
<name>A0AAD6YYH8_9AGAR</name>
<feature type="signal peptide" evidence="2">
    <location>
        <begin position="1"/>
        <end position="16"/>
    </location>
</feature>
<evidence type="ECO:0000313" key="4">
    <source>
        <dbReference type="Proteomes" id="UP001218218"/>
    </source>
</evidence>
<feature type="chain" id="PRO_5041999368" evidence="2">
    <location>
        <begin position="17"/>
        <end position="404"/>
    </location>
</feature>
<evidence type="ECO:0000256" key="2">
    <source>
        <dbReference type="SAM" id="SignalP"/>
    </source>
</evidence>
<accession>A0AAD6YYH8</accession>
<evidence type="ECO:0000256" key="1">
    <source>
        <dbReference type="SAM" id="MobiDB-lite"/>
    </source>
</evidence>
<proteinExistence type="predicted"/>